<comment type="subcellular location">
    <subcellularLocation>
        <location evidence="1">Membrane</location>
        <topology evidence="1">Single-pass membrane protein</topology>
    </subcellularLocation>
</comment>
<dbReference type="Proteomes" id="UP001216907">
    <property type="component" value="Unassembled WGS sequence"/>
</dbReference>
<keyword evidence="3" id="KW-0812">Transmembrane</keyword>
<dbReference type="RefSeq" id="WP_277858742.1">
    <property type="nucleotide sequence ID" value="NZ_JARRAG010000001.1"/>
</dbReference>
<keyword evidence="3" id="KW-0472">Membrane</keyword>
<feature type="coiled-coil region" evidence="2">
    <location>
        <begin position="569"/>
        <end position="600"/>
    </location>
</feature>
<dbReference type="Pfam" id="PF01145">
    <property type="entry name" value="Band_7"/>
    <property type="match status" value="1"/>
</dbReference>
<sequence>MGSPLFVYVASQSVSPLIAAAVAPLAAFLPDAPSGVLWIVGLILAVIAVCQVLGLRYIANNRVAVVEKLWAARGSVGEGRIMALNGEAGFQAELLRGGVHFGLWRWQYRLHKLPLVMVPQGKIGYVYARDGVPLAPTQTLGRVVDCNNFQDARAFLVGRADDPDQEPTLGQRGRQRSILREGVYAINLALYYVITEDMVYRLEVGGQHEYQALMSWQSELADEGGFDPVVIGGSIEAPDPLNPEKTIVVDGMGIVTVHDGPSLSTGEIIAPEVGSERSDKDHHNNFQDPEAFLKAGGRRGRQYATLIDGTYFINRWFATVEAIPKTIVPIGYVGVIVSYYGRSGSDLSGQSFRHGERVSEGERGVQEKPLGPGKYAFNTYAGNIILVPTTNFVLHWVTGRTETHRYDESLRSIDLVTRDAYEPTLPLSVVVHIDYQKAPSVIQRFGDVKKLITQTLDPMLSAYFRDVAHKCTMLELLQERDKIQHSAQEELSRKFHNFDIECVDVLIGKPDTAEAGGKIENLLEQLRLRQLSLEQMETYGKQVAAAEKLKALKEAQATAEMQTTLTNSLIQVRIVENEAEAQLARARKEAEQVVVRAEADSRRKILAGRGEGARLLQEGLSEASVLVRKIESFTDPRLYALSVVAQNLAASTQPLVPERIFVSPGAGSADGSGVGTGLMGMLMSLLVAEKSGFDLTSTAQASGAGLHDFVDAISKQAMQNIQDAMAADGGAAGPPREPAVLVGEVLNGSAVDKT</sequence>
<dbReference type="SUPFAM" id="SSF117892">
    <property type="entry name" value="Band 7/SPFH domain"/>
    <property type="match status" value="1"/>
</dbReference>
<proteinExistence type="predicted"/>
<feature type="domain" description="Band 7" evidence="4">
    <location>
        <begin position="356"/>
        <end position="532"/>
    </location>
</feature>
<accession>A0ABT6F462</accession>
<dbReference type="InterPro" id="IPR001107">
    <property type="entry name" value="Band_7"/>
</dbReference>
<protein>
    <submittedName>
        <fullName evidence="5">SPFH domain-containing protein</fullName>
    </submittedName>
</protein>
<dbReference type="EMBL" id="JARRAG010000001">
    <property type="protein sequence ID" value="MDG3002378.1"/>
    <property type="molecule type" value="Genomic_DNA"/>
</dbReference>
<evidence type="ECO:0000313" key="6">
    <source>
        <dbReference type="Proteomes" id="UP001216907"/>
    </source>
</evidence>
<dbReference type="Gene3D" id="3.30.479.30">
    <property type="entry name" value="Band 7 domain"/>
    <property type="match status" value="1"/>
</dbReference>
<comment type="caution">
    <text evidence="5">The sequence shown here is derived from an EMBL/GenBank/DDBJ whole genome shotgun (WGS) entry which is preliminary data.</text>
</comment>
<evidence type="ECO:0000256" key="2">
    <source>
        <dbReference type="SAM" id="Coils"/>
    </source>
</evidence>
<evidence type="ECO:0000256" key="3">
    <source>
        <dbReference type="SAM" id="Phobius"/>
    </source>
</evidence>
<gene>
    <name evidence="5" type="ORF">PZE19_01130</name>
</gene>
<reference evidence="5 6" key="1">
    <citation type="submission" date="2023-03" db="EMBL/GenBank/DDBJ databases">
        <title>Paludisphaera mucosa sp. nov. a novel planctomycete from northern fen.</title>
        <authorList>
            <person name="Ivanova A."/>
        </authorList>
    </citation>
    <scope>NUCLEOTIDE SEQUENCE [LARGE SCALE GENOMIC DNA]</scope>
    <source>
        <strain evidence="5 6">Pla2</strain>
    </source>
</reference>
<feature type="transmembrane region" description="Helical" evidence="3">
    <location>
        <begin position="36"/>
        <end position="59"/>
    </location>
</feature>
<evidence type="ECO:0000259" key="4">
    <source>
        <dbReference type="Pfam" id="PF01145"/>
    </source>
</evidence>
<name>A0ABT6F462_9BACT</name>
<keyword evidence="6" id="KW-1185">Reference proteome</keyword>
<dbReference type="InterPro" id="IPR036013">
    <property type="entry name" value="Band_7/SPFH_dom_sf"/>
</dbReference>
<keyword evidence="3" id="KW-1133">Transmembrane helix</keyword>
<evidence type="ECO:0000313" key="5">
    <source>
        <dbReference type="EMBL" id="MDG3002378.1"/>
    </source>
</evidence>
<evidence type="ECO:0000256" key="1">
    <source>
        <dbReference type="ARBA" id="ARBA00004167"/>
    </source>
</evidence>
<keyword evidence="2" id="KW-0175">Coiled coil</keyword>
<organism evidence="5 6">
    <name type="scientific">Paludisphaera mucosa</name>
    <dbReference type="NCBI Taxonomy" id="3030827"/>
    <lineage>
        <taxon>Bacteria</taxon>
        <taxon>Pseudomonadati</taxon>
        <taxon>Planctomycetota</taxon>
        <taxon>Planctomycetia</taxon>
        <taxon>Isosphaerales</taxon>
        <taxon>Isosphaeraceae</taxon>
        <taxon>Paludisphaera</taxon>
    </lineage>
</organism>
<feature type="transmembrane region" description="Helical" evidence="3">
    <location>
        <begin position="6"/>
        <end position="29"/>
    </location>
</feature>